<evidence type="ECO:0000313" key="1">
    <source>
        <dbReference type="EMBL" id="OAG38293.1"/>
    </source>
</evidence>
<protein>
    <submittedName>
        <fullName evidence="1">Uncharacterized protein</fullName>
    </submittedName>
</protein>
<accession>A0A177F1X9</accession>
<proteinExistence type="predicted"/>
<reference evidence="1 2" key="1">
    <citation type="submission" date="2016-03" db="EMBL/GenBank/DDBJ databases">
        <title>Draft genome sequence of the Fonsecaea monophora CBS 269.37.</title>
        <authorList>
            <person name="Bombassaro A."/>
            <person name="Vinicius W.A."/>
            <person name="De Hoog S."/>
            <person name="Sun J."/>
            <person name="Souza E.M."/>
            <person name="Raittz R.T."/>
            <person name="Costa F."/>
            <person name="Leao A.C."/>
            <person name="Tadra-Sfeir M.Z."/>
            <person name="Baura V."/>
            <person name="Balsanelli E."/>
            <person name="Pedrosa F.O."/>
            <person name="Moreno L.F."/>
            <person name="Steffens M.B."/>
            <person name="Xi L."/>
            <person name="Bocca A.L."/>
            <person name="Felipe M.S."/>
            <person name="Teixeira M."/>
            <person name="Telles Filho F.Q."/>
            <person name="Azevedo C.M."/>
            <person name="Gomes R."/>
            <person name="Vicente V.A."/>
        </authorList>
    </citation>
    <scope>NUCLEOTIDE SEQUENCE [LARGE SCALE GENOMIC DNA]</scope>
    <source>
        <strain evidence="1 2">CBS 269.37</strain>
    </source>
</reference>
<comment type="caution">
    <text evidence="1">The sequence shown here is derived from an EMBL/GenBank/DDBJ whole genome shotgun (WGS) entry which is preliminary data.</text>
</comment>
<dbReference type="Proteomes" id="UP000077002">
    <property type="component" value="Unassembled WGS sequence"/>
</dbReference>
<dbReference type="AlphaFoldDB" id="A0A177F1X9"/>
<sequence>MASFTGFDLNPLQAPAFVELQDAWNFTLTTLAENKPIVVATNFFEDNDLMSLVVKLRDLHGMKINVCPFPHQPGNANFRRADSTSAVADPMYGCTIIYCTKETMMNVLRIIKDNARTIKKENND</sequence>
<name>A0A177F1X9_9EURO</name>
<organism evidence="1 2">
    <name type="scientific">Fonsecaea monophora</name>
    <dbReference type="NCBI Taxonomy" id="254056"/>
    <lineage>
        <taxon>Eukaryota</taxon>
        <taxon>Fungi</taxon>
        <taxon>Dikarya</taxon>
        <taxon>Ascomycota</taxon>
        <taxon>Pezizomycotina</taxon>
        <taxon>Eurotiomycetes</taxon>
        <taxon>Chaetothyriomycetidae</taxon>
        <taxon>Chaetothyriales</taxon>
        <taxon>Herpotrichiellaceae</taxon>
        <taxon>Fonsecaea</taxon>
    </lineage>
</organism>
<dbReference type="EMBL" id="LVKK01000058">
    <property type="protein sequence ID" value="OAG38293.1"/>
    <property type="molecule type" value="Genomic_DNA"/>
</dbReference>
<dbReference type="RefSeq" id="XP_022510245.1">
    <property type="nucleotide sequence ID" value="XM_022657474.1"/>
</dbReference>
<dbReference type="OrthoDB" id="10287749at2759"/>
<keyword evidence="2" id="KW-1185">Reference proteome</keyword>
<gene>
    <name evidence="1" type="ORF">AYO21_07519</name>
</gene>
<dbReference type="GeneID" id="34602673"/>
<evidence type="ECO:0000313" key="2">
    <source>
        <dbReference type="Proteomes" id="UP000077002"/>
    </source>
</evidence>